<keyword evidence="1 5" id="KW-0489">Methyltransferase</keyword>
<dbReference type="GO" id="GO:0010420">
    <property type="term" value="F:polyprenyldihydroxybenzoate methyltransferase activity"/>
    <property type="evidence" value="ECO:0007669"/>
    <property type="project" value="InterPro"/>
</dbReference>
<sequence>MTSAGRRSERATDSVDPAEVARFEKIARTWWDPTGPMRTLHKFNPVRLSHIRDEAARHFGRDPLAGAPLEGLSLVDVGCGGGVLSEPLARLGAQVTGLDPAPTNIAVARQHAQQSGIVIDYREERIEDVVAGGARFDIVTAMEVVEHVSDVRAFVATCCTAVKPGGLLFMATLNRTLRSYALAIVGAEYILGWLPKGTHQWQKFVTPRELEDAIRAGGLQPEKTTGVVYNPLADNWSLSRDTAVNYMVRASRAP</sequence>
<evidence type="ECO:0000313" key="7">
    <source>
        <dbReference type="EMBL" id="KPQ11066.1"/>
    </source>
</evidence>
<dbReference type="Pfam" id="PF08241">
    <property type="entry name" value="Methyltransf_11"/>
    <property type="match status" value="1"/>
</dbReference>
<comment type="catalytic activity">
    <reaction evidence="5">
        <text>a 3-(all-trans-polyprenyl)benzene-1,2-diol + S-adenosyl-L-methionine = a 2-methoxy-6-(all-trans-polyprenyl)phenol + S-adenosyl-L-homocysteine + H(+)</text>
        <dbReference type="Rhea" id="RHEA:31411"/>
        <dbReference type="Rhea" id="RHEA-COMP:9550"/>
        <dbReference type="Rhea" id="RHEA-COMP:9551"/>
        <dbReference type="ChEBI" id="CHEBI:15378"/>
        <dbReference type="ChEBI" id="CHEBI:57856"/>
        <dbReference type="ChEBI" id="CHEBI:59789"/>
        <dbReference type="ChEBI" id="CHEBI:62729"/>
        <dbReference type="ChEBI" id="CHEBI:62731"/>
        <dbReference type="EC" id="2.1.1.222"/>
    </reaction>
</comment>
<evidence type="ECO:0000259" key="6">
    <source>
        <dbReference type="Pfam" id="PF08241"/>
    </source>
</evidence>
<dbReference type="Proteomes" id="UP000050497">
    <property type="component" value="Unassembled WGS sequence"/>
</dbReference>
<keyword evidence="4 5" id="KW-0949">S-adenosyl-L-methionine</keyword>
<dbReference type="NCBIfam" id="TIGR01983">
    <property type="entry name" value="UbiG"/>
    <property type="match status" value="1"/>
</dbReference>
<keyword evidence="3 5" id="KW-0831">Ubiquinone biosynthesis</keyword>
<proteinExistence type="inferred from homology"/>
<evidence type="ECO:0000256" key="5">
    <source>
        <dbReference type="HAMAP-Rule" id="MF_00472"/>
    </source>
</evidence>
<evidence type="ECO:0000256" key="4">
    <source>
        <dbReference type="ARBA" id="ARBA00022691"/>
    </source>
</evidence>
<name>A0A0N8KED9_9HYPH</name>
<dbReference type="GO" id="GO:0102208">
    <property type="term" value="F:2-polyprenyl-6-hydroxyphenol methylase activity"/>
    <property type="evidence" value="ECO:0007669"/>
    <property type="project" value="UniProtKB-EC"/>
</dbReference>
<dbReference type="Gene3D" id="3.40.50.150">
    <property type="entry name" value="Vaccinia Virus protein VP39"/>
    <property type="match status" value="1"/>
</dbReference>
<dbReference type="STRING" id="1653334.GA0071312_0053"/>
<accession>A0A0N8KED9</accession>
<comment type="function">
    <text evidence="5">O-methyltransferase that catalyzes the 2 O-methylation steps in the ubiquinone biosynthetic pathway.</text>
</comment>
<evidence type="ECO:0000256" key="3">
    <source>
        <dbReference type="ARBA" id="ARBA00022688"/>
    </source>
</evidence>
<evidence type="ECO:0000313" key="10">
    <source>
        <dbReference type="Proteomes" id="UP000182800"/>
    </source>
</evidence>
<dbReference type="UniPathway" id="UPA00232"/>
<evidence type="ECO:0000313" key="8">
    <source>
        <dbReference type="EMBL" id="SCC78049.1"/>
    </source>
</evidence>
<feature type="binding site" evidence="5">
    <location>
        <position position="142"/>
    </location>
    <ligand>
        <name>S-adenosyl-L-methionine</name>
        <dbReference type="ChEBI" id="CHEBI:59789"/>
    </ligand>
</feature>
<dbReference type="OrthoDB" id="9801538at2"/>
<comment type="similarity">
    <text evidence="5">Belongs to the methyltransferase superfamily. UbiG/COQ3 family.</text>
</comment>
<dbReference type="GO" id="GO:0032259">
    <property type="term" value="P:methylation"/>
    <property type="evidence" value="ECO:0007669"/>
    <property type="project" value="UniProtKB-KW"/>
</dbReference>
<dbReference type="InterPro" id="IPR010233">
    <property type="entry name" value="UbiG_MeTrfase"/>
</dbReference>
<gene>
    <name evidence="5 7" type="primary">ubiG</name>
    <name evidence="8" type="ORF">GA0071312_0053</name>
    <name evidence="7" type="ORF">HLUCCO17_07975</name>
</gene>
<organism evidence="7 9">
    <name type="scientific">Saliniramus fredricksonii</name>
    <dbReference type="NCBI Taxonomy" id="1653334"/>
    <lineage>
        <taxon>Bacteria</taxon>
        <taxon>Pseudomonadati</taxon>
        <taxon>Pseudomonadota</taxon>
        <taxon>Alphaproteobacteria</taxon>
        <taxon>Hyphomicrobiales</taxon>
        <taxon>Salinarimonadaceae</taxon>
        <taxon>Saliniramus</taxon>
    </lineage>
</organism>
<dbReference type="PATRIC" id="fig|1653334.4.peg.2673"/>
<keyword evidence="7" id="KW-0830">Ubiquinone</keyword>
<dbReference type="GO" id="GO:0061542">
    <property type="term" value="F:3-demethylubiquinol 3-O-methyltransferase activity"/>
    <property type="evidence" value="ECO:0007669"/>
    <property type="project" value="UniProtKB-UniRule"/>
</dbReference>
<feature type="binding site" evidence="5">
    <location>
        <position position="99"/>
    </location>
    <ligand>
        <name>S-adenosyl-L-methionine</name>
        <dbReference type="ChEBI" id="CHEBI:59789"/>
    </ligand>
</feature>
<comment type="pathway">
    <text evidence="5">Cofactor biosynthesis; ubiquinone biosynthesis.</text>
</comment>
<dbReference type="InterPro" id="IPR029063">
    <property type="entry name" value="SAM-dependent_MTases_sf"/>
</dbReference>
<evidence type="ECO:0000256" key="1">
    <source>
        <dbReference type="ARBA" id="ARBA00022603"/>
    </source>
</evidence>
<dbReference type="RefSeq" id="WP_074443144.1">
    <property type="nucleotide sequence ID" value="NZ_FMBM01000001.1"/>
</dbReference>
<dbReference type="SUPFAM" id="SSF53335">
    <property type="entry name" value="S-adenosyl-L-methionine-dependent methyltransferases"/>
    <property type="match status" value="1"/>
</dbReference>
<feature type="domain" description="Methyltransferase type 11" evidence="6">
    <location>
        <begin position="75"/>
        <end position="169"/>
    </location>
</feature>
<dbReference type="EC" id="2.1.1.222" evidence="5"/>
<dbReference type="PANTHER" id="PTHR43464">
    <property type="entry name" value="METHYLTRANSFERASE"/>
    <property type="match status" value="1"/>
</dbReference>
<evidence type="ECO:0000313" key="9">
    <source>
        <dbReference type="Proteomes" id="UP000050497"/>
    </source>
</evidence>
<dbReference type="EMBL" id="FMBM01000001">
    <property type="protein sequence ID" value="SCC78049.1"/>
    <property type="molecule type" value="Genomic_DNA"/>
</dbReference>
<evidence type="ECO:0000256" key="2">
    <source>
        <dbReference type="ARBA" id="ARBA00022679"/>
    </source>
</evidence>
<dbReference type="HAMAP" id="MF_00472">
    <property type="entry name" value="UbiG"/>
    <property type="match status" value="1"/>
</dbReference>
<feature type="binding site" evidence="5">
    <location>
        <position position="78"/>
    </location>
    <ligand>
        <name>S-adenosyl-L-methionine</name>
        <dbReference type="ChEBI" id="CHEBI:59789"/>
    </ligand>
</feature>
<dbReference type="PANTHER" id="PTHR43464:SF19">
    <property type="entry name" value="UBIQUINONE BIOSYNTHESIS O-METHYLTRANSFERASE, MITOCHONDRIAL"/>
    <property type="match status" value="1"/>
</dbReference>
<dbReference type="CDD" id="cd02440">
    <property type="entry name" value="AdoMet_MTases"/>
    <property type="match status" value="1"/>
</dbReference>
<feature type="binding site" evidence="5">
    <location>
        <position position="47"/>
    </location>
    <ligand>
        <name>S-adenosyl-L-methionine</name>
        <dbReference type="ChEBI" id="CHEBI:59789"/>
    </ligand>
</feature>
<dbReference type="InterPro" id="IPR013216">
    <property type="entry name" value="Methyltransf_11"/>
</dbReference>
<dbReference type="Proteomes" id="UP000182800">
    <property type="component" value="Unassembled WGS sequence"/>
</dbReference>
<reference evidence="7 9" key="1">
    <citation type="submission" date="2015-09" db="EMBL/GenBank/DDBJ databases">
        <title>Identification and resolution of microdiversity through metagenomic sequencing of parallel consortia.</title>
        <authorList>
            <person name="Nelson W.C."/>
            <person name="Romine M.F."/>
            <person name="Lindemann S.R."/>
        </authorList>
    </citation>
    <scope>NUCLEOTIDE SEQUENCE [LARGE SCALE GENOMIC DNA]</scope>
    <source>
        <strain evidence="7">HL-109</strain>
    </source>
</reference>
<protein>
    <recommendedName>
        <fullName evidence="5">Ubiquinone biosynthesis O-methyltransferase</fullName>
    </recommendedName>
    <alternativeName>
        <fullName evidence="5">2-polyprenyl-6-hydroxyphenol methylase</fullName>
        <ecNumber evidence="5">2.1.1.222</ecNumber>
    </alternativeName>
    <alternativeName>
        <fullName evidence="5">3-demethylubiquinone 3-O-methyltransferase</fullName>
        <ecNumber evidence="5">2.1.1.64</ecNumber>
    </alternativeName>
</protein>
<dbReference type="AlphaFoldDB" id="A0A0N8KED9"/>
<dbReference type="EC" id="2.1.1.64" evidence="5"/>
<keyword evidence="10" id="KW-1185">Reference proteome</keyword>
<comment type="catalytic activity">
    <reaction evidence="5">
        <text>a 3-demethylubiquinol + S-adenosyl-L-methionine = a ubiquinol + S-adenosyl-L-homocysteine + H(+)</text>
        <dbReference type="Rhea" id="RHEA:44380"/>
        <dbReference type="Rhea" id="RHEA-COMP:9566"/>
        <dbReference type="Rhea" id="RHEA-COMP:10914"/>
        <dbReference type="ChEBI" id="CHEBI:15378"/>
        <dbReference type="ChEBI" id="CHEBI:17976"/>
        <dbReference type="ChEBI" id="CHEBI:57856"/>
        <dbReference type="ChEBI" id="CHEBI:59789"/>
        <dbReference type="ChEBI" id="CHEBI:84422"/>
        <dbReference type="EC" id="2.1.1.64"/>
    </reaction>
</comment>
<comment type="caution">
    <text evidence="7">The sequence shown here is derived from an EMBL/GenBank/DDBJ whole genome shotgun (WGS) entry which is preliminary data.</text>
</comment>
<dbReference type="EMBL" id="LJSX01000010">
    <property type="protein sequence ID" value="KPQ11066.1"/>
    <property type="molecule type" value="Genomic_DNA"/>
</dbReference>
<keyword evidence="2 5" id="KW-0808">Transferase</keyword>
<reference evidence="8 10" key="2">
    <citation type="submission" date="2016-08" db="EMBL/GenBank/DDBJ databases">
        <authorList>
            <person name="Varghese N."/>
            <person name="Submissions Spin"/>
        </authorList>
    </citation>
    <scope>NUCLEOTIDE SEQUENCE [LARGE SCALE GENOMIC DNA]</scope>
    <source>
        <strain evidence="8 10">HL-109</strain>
    </source>
</reference>